<sequence>MDWYPDADESTLVRTPIRFATGYAHPVLGSRWFRDTDRRDIQAELPGWPAGPAYTLHSKATQKVDRVGGGLLGGIVTAARVAVEAVTGGNAVQVGGASRSKPQDPANESEDFPVMWAATGTVARTVPWQLDPGRSPEHTRVDAVVTERRFLLLGIGPDLTASATVLWETPRDTVAGAEQLAFSEGGHDVRVTFTDGSWVRLSTGAADKFAGVLAERRKLLPESELTAGQRERLARFVGELPATAQPPKLFRLASGIVLAEAQVPAKVGKGLFETHSILMGETGEAARPQPGDL</sequence>
<gene>
    <name evidence="1" type="ORF">SAMN05216251_1142</name>
</gene>
<dbReference type="Proteomes" id="UP000199323">
    <property type="component" value="Unassembled WGS sequence"/>
</dbReference>
<evidence type="ECO:0000313" key="1">
    <source>
        <dbReference type="EMBL" id="SFF42706.1"/>
    </source>
</evidence>
<dbReference type="EMBL" id="FONG01000014">
    <property type="protein sequence ID" value="SFF42706.1"/>
    <property type="molecule type" value="Genomic_DNA"/>
</dbReference>
<name>A0A1I2IPE6_9ACTN</name>
<keyword evidence="2" id="KW-1185">Reference proteome</keyword>
<dbReference type="RefSeq" id="WP_093715458.1">
    <property type="nucleotide sequence ID" value="NZ_FONG01000014.1"/>
</dbReference>
<dbReference type="STRING" id="380248.SAMN05216251_1142"/>
<organism evidence="1 2">
    <name type="scientific">Actinacidiphila alni</name>
    <dbReference type="NCBI Taxonomy" id="380248"/>
    <lineage>
        <taxon>Bacteria</taxon>
        <taxon>Bacillati</taxon>
        <taxon>Actinomycetota</taxon>
        <taxon>Actinomycetes</taxon>
        <taxon>Kitasatosporales</taxon>
        <taxon>Streptomycetaceae</taxon>
        <taxon>Actinacidiphila</taxon>
    </lineage>
</organism>
<proteinExistence type="predicted"/>
<evidence type="ECO:0000313" key="2">
    <source>
        <dbReference type="Proteomes" id="UP000199323"/>
    </source>
</evidence>
<protein>
    <submittedName>
        <fullName evidence="1">Uncharacterized protein</fullName>
    </submittedName>
</protein>
<dbReference type="OrthoDB" id="4325998at2"/>
<accession>A0A1I2IPE6</accession>
<reference evidence="2" key="1">
    <citation type="submission" date="2016-10" db="EMBL/GenBank/DDBJ databases">
        <authorList>
            <person name="Varghese N."/>
            <person name="Submissions S."/>
        </authorList>
    </citation>
    <scope>NUCLEOTIDE SEQUENCE [LARGE SCALE GENOMIC DNA]</scope>
    <source>
        <strain evidence="2">CGMCC 4.3510</strain>
    </source>
</reference>
<dbReference type="AlphaFoldDB" id="A0A1I2IPE6"/>